<dbReference type="InterPro" id="IPR006104">
    <property type="entry name" value="Glyco_hydro_2_N"/>
</dbReference>
<dbReference type="Gene3D" id="2.60.40.10">
    <property type="entry name" value="Immunoglobulins"/>
    <property type="match status" value="1"/>
</dbReference>
<proteinExistence type="inferred from homology"/>
<evidence type="ECO:0000313" key="10">
    <source>
        <dbReference type="Proteomes" id="UP000181976"/>
    </source>
</evidence>
<dbReference type="InterPro" id="IPR006103">
    <property type="entry name" value="Glyco_hydro_2_cat"/>
</dbReference>
<dbReference type="OrthoDB" id="9801077at2"/>
<feature type="domain" description="Glycosyl hydrolases family 2 sugar binding" evidence="8">
    <location>
        <begin position="28"/>
        <end position="221"/>
    </location>
</feature>
<dbReference type="Gene3D" id="2.60.120.260">
    <property type="entry name" value="Galactose-binding domain-like"/>
    <property type="match status" value="1"/>
</dbReference>
<comment type="similarity">
    <text evidence="2">Belongs to the glycosyl hydrolase 2 family.</text>
</comment>
<reference evidence="9 10" key="1">
    <citation type="submission" date="2016-10" db="EMBL/GenBank/DDBJ databases">
        <authorList>
            <person name="de Groot N.N."/>
        </authorList>
    </citation>
    <scope>NUCLEOTIDE SEQUENCE [LARGE SCALE GENOMIC DNA]</scope>
    <source>
        <strain evidence="9 10">DSM 19012</strain>
    </source>
</reference>
<dbReference type="SUPFAM" id="SSF49785">
    <property type="entry name" value="Galactose-binding domain-like"/>
    <property type="match status" value="1"/>
</dbReference>
<evidence type="ECO:0000256" key="1">
    <source>
        <dbReference type="ARBA" id="ARBA00001412"/>
    </source>
</evidence>
<gene>
    <name evidence="9" type="ORF">SAMN05444380_12057</name>
</gene>
<evidence type="ECO:0000256" key="5">
    <source>
        <dbReference type="ARBA" id="ARBA00023295"/>
    </source>
</evidence>
<dbReference type="eggNOG" id="COG3250">
    <property type="taxonomic scope" value="Bacteria"/>
</dbReference>
<evidence type="ECO:0000259" key="7">
    <source>
        <dbReference type="Pfam" id="PF02836"/>
    </source>
</evidence>
<dbReference type="GO" id="GO:0009341">
    <property type="term" value="C:beta-galactosidase complex"/>
    <property type="evidence" value="ECO:0007669"/>
    <property type="project" value="TreeGrafter"/>
</dbReference>
<dbReference type="InterPro" id="IPR017853">
    <property type="entry name" value="GH"/>
</dbReference>
<dbReference type="STRING" id="385682.SAMN05444380_12057"/>
<dbReference type="InterPro" id="IPR013783">
    <property type="entry name" value="Ig-like_fold"/>
</dbReference>
<dbReference type="InterPro" id="IPR050347">
    <property type="entry name" value="Bact_Beta-galactosidase"/>
</dbReference>
<dbReference type="SUPFAM" id="SSF49303">
    <property type="entry name" value="beta-Galactosidase/glucuronidase domain"/>
    <property type="match status" value="1"/>
</dbReference>
<dbReference type="Pfam" id="PF02837">
    <property type="entry name" value="Glyco_hydro_2_N"/>
    <property type="match status" value="1"/>
</dbReference>
<dbReference type="Gene3D" id="3.20.20.80">
    <property type="entry name" value="Glycosidases"/>
    <property type="match status" value="1"/>
</dbReference>
<comment type="catalytic activity">
    <reaction evidence="1">
        <text>Hydrolysis of terminal non-reducing beta-D-galactose residues in beta-D-galactosides.</text>
        <dbReference type="EC" id="3.2.1.23"/>
    </reaction>
</comment>
<dbReference type="AlphaFoldDB" id="A0A1I2DWW1"/>
<dbReference type="InParanoid" id="A0A1I2DWW1"/>
<evidence type="ECO:0000256" key="2">
    <source>
        <dbReference type="ARBA" id="ARBA00007401"/>
    </source>
</evidence>
<evidence type="ECO:0000259" key="8">
    <source>
        <dbReference type="Pfam" id="PF02837"/>
    </source>
</evidence>
<evidence type="ECO:0000256" key="3">
    <source>
        <dbReference type="ARBA" id="ARBA00012756"/>
    </source>
</evidence>
<evidence type="ECO:0000256" key="4">
    <source>
        <dbReference type="ARBA" id="ARBA00022801"/>
    </source>
</evidence>
<dbReference type="SUPFAM" id="SSF51445">
    <property type="entry name" value="(Trans)glycosidases"/>
    <property type="match status" value="1"/>
</dbReference>
<evidence type="ECO:0000259" key="6">
    <source>
        <dbReference type="Pfam" id="PF00703"/>
    </source>
</evidence>
<keyword evidence="10" id="KW-1185">Reference proteome</keyword>
<feature type="domain" description="Glycoside hydrolase family 2 immunoglobulin-like beta-sandwich" evidence="6">
    <location>
        <begin position="224"/>
        <end position="332"/>
    </location>
</feature>
<keyword evidence="5" id="KW-0326">Glycosidase</keyword>
<dbReference type="InterPro" id="IPR006102">
    <property type="entry name" value="Ig-like_GH2"/>
</dbReference>
<dbReference type="PANTHER" id="PTHR46323">
    <property type="entry name" value="BETA-GALACTOSIDASE"/>
    <property type="match status" value="1"/>
</dbReference>
<dbReference type="InterPro" id="IPR036156">
    <property type="entry name" value="Beta-gal/glucu_dom_sf"/>
</dbReference>
<dbReference type="Pfam" id="PF02836">
    <property type="entry name" value="Glyco_hydro_2_C"/>
    <property type="match status" value="1"/>
</dbReference>
<feature type="domain" description="Glycoside hydrolase family 2 catalytic" evidence="7">
    <location>
        <begin position="339"/>
        <end position="480"/>
    </location>
</feature>
<dbReference type="Proteomes" id="UP000181976">
    <property type="component" value="Unassembled WGS sequence"/>
</dbReference>
<evidence type="ECO:0000313" key="9">
    <source>
        <dbReference type="EMBL" id="SFE84928.1"/>
    </source>
</evidence>
<dbReference type="RefSeq" id="WP_010526587.1">
    <property type="nucleotide sequence ID" value="NZ_AFSL01000012.1"/>
</dbReference>
<keyword evidence="4 9" id="KW-0378">Hydrolase</keyword>
<dbReference type="InterPro" id="IPR008979">
    <property type="entry name" value="Galactose-bd-like_sf"/>
</dbReference>
<protein>
    <recommendedName>
        <fullName evidence="3">beta-galactosidase</fullName>
        <ecNumber evidence="3">3.2.1.23</ecNumber>
    </recommendedName>
</protein>
<dbReference type="GO" id="GO:0004565">
    <property type="term" value="F:beta-galactosidase activity"/>
    <property type="evidence" value="ECO:0007669"/>
    <property type="project" value="UniProtKB-EC"/>
</dbReference>
<name>A0A1I2DWW1_9BACT</name>
<dbReference type="Pfam" id="PF00703">
    <property type="entry name" value="Glyco_hydro_2"/>
    <property type="match status" value="1"/>
</dbReference>
<dbReference type="PANTHER" id="PTHR46323:SF2">
    <property type="entry name" value="BETA-GALACTOSIDASE"/>
    <property type="match status" value="1"/>
</dbReference>
<accession>A0A1I2DWW1</accession>
<organism evidence="9 10">
    <name type="scientific">Thermophagus xiamenensis</name>
    <dbReference type="NCBI Taxonomy" id="385682"/>
    <lineage>
        <taxon>Bacteria</taxon>
        <taxon>Pseudomonadati</taxon>
        <taxon>Bacteroidota</taxon>
        <taxon>Bacteroidia</taxon>
        <taxon>Marinilabiliales</taxon>
        <taxon>Marinilabiliaceae</taxon>
        <taxon>Thermophagus</taxon>
    </lineage>
</organism>
<sequence>MKIEGKILMILIFCLAACQGVRQEREMDLSGQWAFSMDTADVGIEQQWFARRLEEKVHLPGSMKENQKGFEPSLQTRWTGSIYDSSWFFNPHTEPYRQPGDLKFPFWLTPNLYYVGPAWYQKRIIVPASWEGKRIILHLERPHWETIVWVNEKKVGTQTSLSVPHEYDITEYLTKLENTLTIRVDNRIKDINVGPDSHSLTDHTQGNWNGIVGDIKLKARPSIFLNDIQVYPDLETRTARVRCLIKNHSETSVDGTLILSASSFNGDNRHVAGTKKHSVKIKPGANKIEVNYALGEKAQLWSEFNPALYRLEIELKTDVGINDAAQTTFGMRSFRADGRRFTVNGRPVFLRGTLDCAAYPLTGYPPTDKEAWRDIYERAMAYGVNHFRFHSWCPPEAAFEAADELGLYLQIEGPFWTNHGTSVGDGKPVDQYIREECNRILESYGNHPSFVMFAYGNEPAGRNQIAFLNKLVEEWKAKDPRHLYTHASIGRSWPLAPANEFIVRSEARGLPWNRRPNSMFDFGEKIAPYEVPYVAHEMGQYCVFPDFAEIPKYTGVYRPRNFEMFKAELERKNMGDQVRDFFMASGKFQTICYKNEIEASLRTPQNGGVQLLGISDFPGQGSAIVGVANVFWEPKDYVTPDEFRRFFSPTVPLARFPKFVFTSDESLSVDLEVAHYGAEPLKSIMPRCWILNAEGDTIASNTLDEQYIDYGHNHLGNLSFSLGFVKQAGKYRLEVEVDQYRNDWEFWVYPKKLPEINHNDILIAHDFNADVVAALNEGKNVLLLAAGKVERGKEVVQYFRPVFWNTSWFQMRPPHTLGIFTNPNHPALADFPTEFHSNLQWWALLHRQQVMDIDHFPPDFRPIVQPIDTWFLNRKLALIFEAKVANGKLVVCSADIENNLDDRPAVRQVRYSLLKYMTSDRFKPTYRVALDQIKRIFTKSEKQRFDFHTSESPDELKPK</sequence>
<dbReference type="EMBL" id="FONA01000020">
    <property type="protein sequence ID" value="SFE84928.1"/>
    <property type="molecule type" value="Genomic_DNA"/>
</dbReference>
<dbReference type="GO" id="GO:0005990">
    <property type="term" value="P:lactose catabolic process"/>
    <property type="evidence" value="ECO:0007669"/>
    <property type="project" value="TreeGrafter"/>
</dbReference>
<dbReference type="EC" id="3.2.1.23" evidence="3"/>